<feature type="transmembrane region" description="Helical" evidence="1">
    <location>
        <begin position="56"/>
        <end position="78"/>
    </location>
</feature>
<comment type="caution">
    <text evidence="2">The sequence shown here is derived from an EMBL/GenBank/DDBJ whole genome shotgun (WGS) entry which is preliminary data.</text>
</comment>
<gene>
    <name evidence="2" type="ORF">Tco_0911261</name>
</gene>
<evidence type="ECO:0008006" key="4">
    <source>
        <dbReference type="Google" id="ProtNLM"/>
    </source>
</evidence>
<dbReference type="Proteomes" id="UP001151760">
    <property type="component" value="Unassembled WGS sequence"/>
</dbReference>
<keyword evidence="1" id="KW-0812">Transmembrane</keyword>
<reference evidence="2" key="2">
    <citation type="submission" date="2022-01" db="EMBL/GenBank/DDBJ databases">
        <authorList>
            <person name="Yamashiro T."/>
            <person name="Shiraishi A."/>
            <person name="Satake H."/>
            <person name="Nakayama K."/>
        </authorList>
    </citation>
    <scope>NUCLEOTIDE SEQUENCE</scope>
</reference>
<feature type="non-terminal residue" evidence="2">
    <location>
        <position position="87"/>
    </location>
</feature>
<evidence type="ECO:0000256" key="1">
    <source>
        <dbReference type="SAM" id="Phobius"/>
    </source>
</evidence>
<keyword evidence="1" id="KW-1133">Transmembrane helix</keyword>
<accession>A0ABQ5CV97</accession>
<protein>
    <recommendedName>
        <fullName evidence="4">PRA1 family protein</fullName>
    </recommendedName>
</protein>
<keyword evidence="1" id="KW-0472">Membrane</keyword>
<organism evidence="2 3">
    <name type="scientific">Tanacetum coccineum</name>
    <dbReference type="NCBI Taxonomy" id="301880"/>
    <lineage>
        <taxon>Eukaryota</taxon>
        <taxon>Viridiplantae</taxon>
        <taxon>Streptophyta</taxon>
        <taxon>Embryophyta</taxon>
        <taxon>Tracheophyta</taxon>
        <taxon>Spermatophyta</taxon>
        <taxon>Magnoliopsida</taxon>
        <taxon>eudicotyledons</taxon>
        <taxon>Gunneridae</taxon>
        <taxon>Pentapetalae</taxon>
        <taxon>asterids</taxon>
        <taxon>campanulids</taxon>
        <taxon>Asterales</taxon>
        <taxon>Asteraceae</taxon>
        <taxon>Asteroideae</taxon>
        <taxon>Anthemideae</taxon>
        <taxon>Anthemidinae</taxon>
        <taxon>Tanacetum</taxon>
    </lineage>
</organism>
<dbReference type="EMBL" id="BQNB010014669">
    <property type="protein sequence ID" value="GJT30986.1"/>
    <property type="molecule type" value="Genomic_DNA"/>
</dbReference>
<evidence type="ECO:0000313" key="2">
    <source>
        <dbReference type="EMBL" id="GJT30986.1"/>
    </source>
</evidence>
<keyword evidence="3" id="KW-1185">Reference proteome</keyword>
<proteinExistence type="predicted"/>
<name>A0ABQ5CV97_9ASTR</name>
<sequence length="87" mass="9945">MTAIRCFHDFNSVILEHKKAPNSLDYKRLKDLLSFTEEEGFDKQLLLFKAFYTARVFVLVLLGFLGFILCLLFVALVLEGQDLSKAA</sequence>
<reference evidence="2" key="1">
    <citation type="journal article" date="2022" name="Int. J. Mol. Sci.">
        <title>Draft Genome of Tanacetum Coccineum: Genomic Comparison of Closely Related Tanacetum-Family Plants.</title>
        <authorList>
            <person name="Yamashiro T."/>
            <person name="Shiraishi A."/>
            <person name="Nakayama K."/>
            <person name="Satake H."/>
        </authorList>
    </citation>
    <scope>NUCLEOTIDE SEQUENCE</scope>
</reference>
<evidence type="ECO:0000313" key="3">
    <source>
        <dbReference type="Proteomes" id="UP001151760"/>
    </source>
</evidence>